<dbReference type="EMBL" id="HE964772">
    <property type="protein sequence ID" value="CCJ35378.1"/>
    <property type="molecule type" value="Genomic_DNA"/>
</dbReference>
<accession>I7J7F9</accession>
<organism evidence="1 2">
    <name type="scientific">Methanoculleus bourgensis (strain ATCC 43281 / DSM 3045 / OCM 15 / MS2)</name>
    <name type="common">Methanogenium bourgense</name>
    <dbReference type="NCBI Taxonomy" id="1201294"/>
    <lineage>
        <taxon>Archaea</taxon>
        <taxon>Methanobacteriati</taxon>
        <taxon>Methanobacteriota</taxon>
        <taxon>Stenosarchaea group</taxon>
        <taxon>Methanomicrobia</taxon>
        <taxon>Methanomicrobiales</taxon>
        <taxon>Methanomicrobiaceae</taxon>
        <taxon>Methanoculleus</taxon>
    </lineage>
</organism>
<evidence type="ECO:0000313" key="2">
    <source>
        <dbReference type="Proteomes" id="UP000009007"/>
    </source>
</evidence>
<proteinExistence type="predicted"/>
<keyword evidence="2" id="KW-1185">Reference proteome</keyword>
<dbReference type="KEGG" id="mbg:BN140_0455"/>
<name>I7J7F9_METBM</name>
<evidence type="ECO:0000313" key="1">
    <source>
        <dbReference type="EMBL" id="CCJ35378.1"/>
    </source>
</evidence>
<dbReference type="HOGENOM" id="CLU_2217045_0_0_2"/>
<reference evidence="2" key="1">
    <citation type="journal article" date="2012" name="J. Bacteriol.">
        <title>Complete genome sequence of the hydrogenotrophic, methanogenic archaeon Methanoculleus bourgensis strain MS2T, isolated from a sewage sludge digester.</title>
        <authorList>
            <person name="Maus I."/>
            <person name="Wibberg D."/>
            <person name="Stantscheff R."/>
            <person name="Eikmeyer F.G."/>
            <person name="Seffner A."/>
            <person name="Boelter J."/>
            <person name="Szczepanowski R."/>
            <person name="Blom J."/>
            <person name="Jaenicke S."/>
            <person name="Konig H."/>
            <person name="Puhler A."/>
            <person name="Schluter A."/>
        </authorList>
    </citation>
    <scope>NUCLEOTIDE SEQUENCE [LARGE SCALE GENOMIC DNA]</scope>
    <source>
        <strain evidence="2">ATCC 43281 / DSM 3045 / OCM 15 / MS2</strain>
    </source>
</reference>
<protein>
    <submittedName>
        <fullName evidence="1">Uncharacterized protein</fullName>
    </submittedName>
</protein>
<gene>
    <name evidence="1" type="ordered locus">BN140_0455</name>
</gene>
<dbReference type="Proteomes" id="UP000009007">
    <property type="component" value="Chromosome I"/>
</dbReference>
<dbReference type="AlphaFoldDB" id="I7J7F9"/>
<sequence>MGFSSPPRSSRVPREMAVRLCHGCMDENDLSSGSPHAVDRVDIATHCPRPPGGGGGAPQAREGWGLTGIPCPSPGTIPAMVRFTGLFFANFCVRTHSFFFLSISAA</sequence>